<evidence type="ECO:0000313" key="1">
    <source>
        <dbReference type="EMBL" id="SIT73551.1"/>
    </source>
</evidence>
<dbReference type="InterPro" id="IPR053158">
    <property type="entry name" value="CapK_Type1_Caps_Biosynth"/>
</dbReference>
<dbReference type="AlphaFoldDB" id="A0A1U7PN55"/>
<reference evidence="2" key="1">
    <citation type="submission" date="2017-01" db="EMBL/GenBank/DDBJ databases">
        <authorList>
            <person name="Varghese N."/>
            <person name="Submissions S."/>
        </authorList>
    </citation>
    <scope>NUCLEOTIDE SEQUENCE [LARGE SCALE GENOMIC DNA]</scope>
    <source>
        <strain evidence="2">MNA4</strain>
    </source>
</reference>
<name>A0A1U7PN55_9BACI</name>
<accession>A0A1U7PN55</accession>
<evidence type="ECO:0000313" key="2">
    <source>
        <dbReference type="Proteomes" id="UP000187550"/>
    </source>
</evidence>
<dbReference type="SUPFAM" id="SSF56801">
    <property type="entry name" value="Acetyl-CoA synthetase-like"/>
    <property type="match status" value="1"/>
</dbReference>
<keyword evidence="1" id="KW-0436">Ligase</keyword>
<proteinExistence type="predicted"/>
<dbReference type="PANTHER" id="PTHR36932:SF1">
    <property type="entry name" value="CAPSULAR POLYSACCHARIDE BIOSYNTHESIS PROTEIN"/>
    <property type="match status" value="1"/>
</dbReference>
<gene>
    <name evidence="1" type="ORF">SAMN05428946_1000</name>
</gene>
<protein>
    <submittedName>
        <fullName evidence="1">Phenylacetate-CoA ligase</fullName>
    </submittedName>
</protein>
<dbReference type="Gene3D" id="3.40.50.12780">
    <property type="entry name" value="N-terminal domain of ligase-like"/>
    <property type="match status" value="1"/>
</dbReference>
<dbReference type="RefSeq" id="WP_076757220.1">
    <property type="nucleotide sequence ID" value="NZ_FTPL01000001.1"/>
</dbReference>
<dbReference type="Proteomes" id="UP000187550">
    <property type="component" value="Unassembled WGS sequence"/>
</dbReference>
<organism evidence="1 2">
    <name type="scientific">Edaphobacillus lindanitolerans</name>
    <dbReference type="NCBI Taxonomy" id="550447"/>
    <lineage>
        <taxon>Bacteria</taxon>
        <taxon>Bacillati</taxon>
        <taxon>Bacillota</taxon>
        <taxon>Bacilli</taxon>
        <taxon>Bacillales</taxon>
        <taxon>Bacillaceae</taxon>
        <taxon>Edaphobacillus</taxon>
    </lineage>
</organism>
<dbReference type="EMBL" id="FTPL01000001">
    <property type="protein sequence ID" value="SIT73551.1"/>
    <property type="molecule type" value="Genomic_DNA"/>
</dbReference>
<dbReference type="STRING" id="550447.SAMN05428946_1000"/>
<dbReference type="InterPro" id="IPR042099">
    <property type="entry name" value="ANL_N_sf"/>
</dbReference>
<sequence>MKIYDYAPIALQNIAVSLKGLQLNKQRYNVNYYNELELLRKNSERKEEFQLNRLREFIAYAKNNSEYYSEVLQEINPSTFSLQELSSIPILEKETLRTEIERLRTTDQNVIVGKTGGSTGKSLTFYTSAFDMSRKIAFLDYFKEQHGVKKGMKRASIGGREIVPNSQKSKVFWRFNKSLNQMLFSAYHADGENLYYYIKQLNKFQPQSIDGYTATIHRIAKFILDKNIKLSFSPLAIFPTAETLTEEMRTDMEQAFGCPVRNQYASSEGAPFITEDQGGVLIPNIETGVFEYRPLYDNVYELIVTAFYTTTTPLIRYRIGDAVELYDDPSKVKVTKIKKIIGRSNDFLVSKERGVVTNVNLSTAVREADRRIIESQFIQNELDRIKVYLVVSEKDKIQQIESRLSRSLRIRFGESTIFDYEYVEAIPKTTGGKRRFVVNNLND</sequence>
<dbReference type="GO" id="GO:0016874">
    <property type="term" value="F:ligase activity"/>
    <property type="evidence" value="ECO:0007669"/>
    <property type="project" value="UniProtKB-KW"/>
</dbReference>
<dbReference type="OrthoDB" id="580775at2"/>
<keyword evidence="2" id="KW-1185">Reference proteome</keyword>
<dbReference type="PANTHER" id="PTHR36932">
    <property type="entry name" value="CAPSULAR POLYSACCHARIDE BIOSYNTHESIS PROTEIN"/>
    <property type="match status" value="1"/>
</dbReference>